<gene>
    <name evidence="1" type="ORF">K443DRAFT_684471</name>
</gene>
<dbReference type="Proteomes" id="UP000054477">
    <property type="component" value="Unassembled WGS sequence"/>
</dbReference>
<dbReference type="HOGENOM" id="CLU_025691_1_1_1"/>
<dbReference type="STRING" id="1095629.A0A0C9X7K3"/>
<dbReference type="Gene3D" id="2.60.40.640">
    <property type="match status" value="1"/>
</dbReference>
<accession>A0A0C9X7K3</accession>
<dbReference type="InterPro" id="IPR014752">
    <property type="entry name" value="Arrestin-like_C"/>
</dbReference>
<protein>
    <recommendedName>
        <fullName evidence="3">Arrestin-like N-terminal domain-containing protein</fullName>
    </recommendedName>
</protein>
<reference evidence="2" key="2">
    <citation type="submission" date="2015-01" db="EMBL/GenBank/DDBJ databases">
        <title>Evolutionary Origins and Diversification of the Mycorrhizal Mutualists.</title>
        <authorList>
            <consortium name="DOE Joint Genome Institute"/>
            <consortium name="Mycorrhizal Genomics Consortium"/>
            <person name="Kohler A."/>
            <person name="Kuo A."/>
            <person name="Nagy L.G."/>
            <person name="Floudas D."/>
            <person name="Copeland A."/>
            <person name="Barry K.W."/>
            <person name="Cichocki N."/>
            <person name="Veneault-Fourrey C."/>
            <person name="LaButti K."/>
            <person name="Lindquist E.A."/>
            <person name="Lipzen A."/>
            <person name="Lundell T."/>
            <person name="Morin E."/>
            <person name="Murat C."/>
            <person name="Riley R."/>
            <person name="Ohm R."/>
            <person name="Sun H."/>
            <person name="Tunlid A."/>
            <person name="Henrissat B."/>
            <person name="Grigoriev I.V."/>
            <person name="Hibbett D.S."/>
            <person name="Martin F."/>
        </authorList>
    </citation>
    <scope>NUCLEOTIDE SEQUENCE [LARGE SCALE GENOMIC DNA]</scope>
    <source>
        <strain evidence="2">LaAM-08-1</strain>
    </source>
</reference>
<proteinExistence type="predicted"/>
<name>A0A0C9X7K3_9AGAR</name>
<evidence type="ECO:0000313" key="1">
    <source>
        <dbReference type="EMBL" id="KIJ93581.1"/>
    </source>
</evidence>
<evidence type="ECO:0008006" key="3">
    <source>
        <dbReference type="Google" id="ProtNLM"/>
    </source>
</evidence>
<keyword evidence="2" id="KW-1185">Reference proteome</keyword>
<sequence length="439" mass="48965">MSSFASPPRYSTTVRVLPINDDDNLPRYSLVFQPRNPPQKVLPTHCLHKHRFHIRNSAAHKNKPWATLTVFSRADVTTRKAPRFFGSDPVAGTIDLDIETPLTVNSITISLRGRVITSFLDGGSYTFIDHRIPIWHRCGSADGKLVGTYSWPFSFPFPQEVSIPGRSKTFPAPQTFLERGTNANVQYDLVLHITHGLPRPDSKLQTGVVYVPDIKPGPSSLLSQQAYRDGRIAPPPHLDPAGWLTLPKVLIRGQLLGHDVGLECLLSLANPQCYTRGTIIPLHIRIHTQDALALDTLASHKMINVKLVRRVHFSQDAAQYAAKLAKIAELIEDVEDVERAVWRAPLDDGPQEGPNVRRYSGEIHLRKELQPSCDFLPFRVSYFVELHSFDPSVFKLSPSYDPAIRHLALHPVRIGTLLADGPAPVPFTKPSLGLTSFRS</sequence>
<evidence type="ECO:0000313" key="2">
    <source>
        <dbReference type="Proteomes" id="UP000054477"/>
    </source>
</evidence>
<dbReference type="AlphaFoldDB" id="A0A0C9X7K3"/>
<organism evidence="1 2">
    <name type="scientific">Laccaria amethystina LaAM-08-1</name>
    <dbReference type="NCBI Taxonomy" id="1095629"/>
    <lineage>
        <taxon>Eukaryota</taxon>
        <taxon>Fungi</taxon>
        <taxon>Dikarya</taxon>
        <taxon>Basidiomycota</taxon>
        <taxon>Agaricomycotina</taxon>
        <taxon>Agaricomycetes</taxon>
        <taxon>Agaricomycetidae</taxon>
        <taxon>Agaricales</taxon>
        <taxon>Agaricineae</taxon>
        <taxon>Hydnangiaceae</taxon>
        <taxon>Laccaria</taxon>
    </lineage>
</organism>
<dbReference type="OrthoDB" id="3262423at2759"/>
<dbReference type="EMBL" id="KN838836">
    <property type="protein sequence ID" value="KIJ93581.1"/>
    <property type="molecule type" value="Genomic_DNA"/>
</dbReference>
<reference evidence="1 2" key="1">
    <citation type="submission" date="2014-04" db="EMBL/GenBank/DDBJ databases">
        <authorList>
            <consortium name="DOE Joint Genome Institute"/>
            <person name="Kuo A."/>
            <person name="Kohler A."/>
            <person name="Nagy L.G."/>
            <person name="Floudas D."/>
            <person name="Copeland A."/>
            <person name="Barry K.W."/>
            <person name="Cichocki N."/>
            <person name="Veneault-Fourrey C."/>
            <person name="LaButti K."/>
            <person name="Lindquist E.A."/>
            <person name="Lipzen A."/>
            <person name="Lundell T."/>
            <person name="Morin E."/>
            <person name="Murat C."/>
            <person name="Sun H."/>
            <person name="Tunlid A."/>
            <person name="Henrissat B."/>
            <person name="Grigoriev I.V."/>
            <person name="Hibbett D.S."/>
            <person name="Martin F."/>
            <person name="Nordberg H.P."/>
            <person name="Cantor M.N."/>
            <person name="Hua S.X."/>
        </authorList>
    </citation>
    <scope>NUCLEOTIDE SEQUENCE [LARGE SCALE GENOMIC DNA]</scope>
    <source>
        <strain evidence="1 2">LaAM-08-1</strain>
    </source>
</reference>